<dbReference type="Proteomes" id="UP000179467">
    <property type="component" value="Unassembled WGS sequence"/>
</dbReference>
<organism evidence="2 3">
    <name type="scientific">Edaphosphingomonas haloaromaticamans</name>
    <dbReference type="NCBI Taxonomy" id="653954"/>
    <lineage>
        <taxon>Bacteria</taxon>
        <taxon>Pseudomonadati</taxon>
        <taxon>Pseudomonadota</taxon>
        <taxon>Alphaproteobacteria</taxon>
        <taxon>Sphingomonadales</taxon>
        <taxon>Rhizorhabdaceae</taxon>
        <taxon>Edaphosphingomonas</taxon>
    </lineage>
</organism>
<feature type="domain" description="HTH hxlR-type" evidence="1">
    <location>
        <begin position="10"/>
        <end position="41"/>
    </location>
</feature>
<dbReference type="PROSITE" id="PS51118">
    <property type="entry name" value="HTH_HXLR"/>
    <property type="match status" value="1"/>
</dbReference>
<protein>
    <recommendedName>
        <fullName evidence="1">HTH hxlR-type domain-containing protein</fullName>
    </recommendedName>
</protein>
<dbReference type="SUPFAM" id="SSF46785">
    <property type="entry name" value="Winged helix' DNA-binding domain"/>
    <property type="match status" value="1"/>
</dbReference>
<sequence length="41" mass="4534">MTGNAFDPDCPTRQILDRIGDKWAMLILLTLADGPMRCGAR</sequence>
<gene>
    <name evidence="2" type="ORF">BHE75_02420</name>
</gene>
<proteinExistence type="predicted"/>
<dbReference type="InterPro" id="IPR036388">
    <property type="entry name" value="WH-like_DNA-bd_sf"/>
</dbReference>
<name>A0A1S1HF44_9SPHN</name>
<evidence type="ECO:0000313" key="3">
    <source>
        <dbReference type="Proteomes" id="UP000179467"/>
    </source>
</evidence>
<dbReference type="EMBL" id="MIPT01000001">
    <property type="protein sequence ID" value="OHT20422.1"/>
    <property type="molecule type" value="Genomic_DNA"/>
</dbReference>
<evidence type="ECO:0000313" key="2">
    <source>
        <dbReference type="EMBL" id="OHT20422.1"/>
    </source>
</evidence>
<comment type="caution">
    <text evidence="2">The sequence shown here is derived from an EMBL/GenBank/DDBJ whole genome shotgun (WGS) entry which is preliminary data.</text>
</comment>
<accession>A0A1S1HF44</accession>
<dbReference type="InterPro" id="IPR036390">
    <property type="entry name" value="WH_DNA-bd_sf"/>
</dbReference>
<dbReference type="InterPro" id="IPR002577">
    <property type="entry name" value="HTH_HxlR"/>
</dbReference>
<dbReference type="AlphaFoldDB" id="A0A1S1HF44"/>
<keyword evidence="3" id="KW-1185">Reference proteome</keyword>
<dbReference type="Gene3D" id="1.10.10.10">
    <property type="entry name" value="Winged helix-like DNA-binding domain superfamily/Winged helix DNA-binding domain"/>
    <property type="match status" value="1"/>
</dbReference>
<evidence type="ECO:0000259" key="1">
    <source>
        <dbReference type="PROSITE" id="PS51118"/>
    </source>
</evidence>
<reference evidence="2 3" key="1">
    <citation type="submission" date="2016-09" db="EMBL/GenBank/DDBJ databases">
        <title>Metabolic pathway, cell adaptation mechanisms and a novel monoxygenase revealed through proteogenomic-transcription analysis of a Sphingomonas haloaromaticamans strain degrading the fungicide ortho-phenylphenol.</title>
        <authorList>
            <person name="Perruchon C."/>
            <person name="Papadopoulou E.S."/>
            <person name="Rousidou C."/>
            <person name="Vasileiadis S."/>
            <person name="Tanou G."/>
            <person name="Amoutzias G."/>
            <person name="Molassiotis A."/>
            <person name="Karpouzas D.G."/>
        </authorList>
    </citation>
    <scope>NUCLEOTIDE SEQUENCE [LARGE SCALE GENOMIC DNA]</scope>
    <source>
        <strain evidence="2 3">P3</strain>
    </source>
</reference>